<dbReference type="Pfam" id="PF10670">
    <property type="entry name" value="DUF4198"/>
    <property type="match status" value="1"/>
</dbReference>
<dbReference type="RefSeq" id="WP_192011553.1">
    <property type="nucleotide sequence ID" value="NZ_JACYTQ010000007.1"/>
</dbReference>
<gene>
    <name evidence="2" type="ORF">IFO69_18180</name>
</gene>
<name>A0ABR9AQP2_9BACT</name>
<evidence type="ECO:0000256" key="1">
    <source>
        <dbReference type="SAM" id="SignalP"/>
    </source>
</evidence>
<dbReference type="Proteomes" id="UP000647133">
    <property type="component" value="Unassembled WGS sequence"/>
</dbReference>
<comment type="caution">
    <text evidence="2">The sequence shown here is derived from an EMBL/GenBank/DDBJ whole genome shotgun (WGS) entry which is preliminary data.</text>
</comment>
<reference evidence="2 3" key="1">
    <citation type="submission" date="2020-09" db="EMBL/GenBank/DDBJ databases">
        <title>Echinicola sp. CAU 1574 isolated from sand of Sido Beach.</title>
        <authorList>
            <person name="Kim W."/>
        </authorList>
    </citation>
    <scope>NUCLEOTIDE SEQUENCE [LARGE SCALE GENOMIC DNA]</scope>
    <source>
        <strain evidence="2 3">CAU 1574</strain>
    </source>
</reference>
<organism evidence="2 3">
    <name type="scientific">Echinicola arenosa</name>
    <dbReference type="NCBI Taxonomy" id="2774144"/>
    <lineage>
        <taxon>Bacteria</taxon>
        <taxon>Pseudomonadati</taxon>
        <taxon>Bacteroidota</taxon>
        <taxon>Cytophagia</taxon>
        <taxon>Cytophagales</taxon>
        <taxon>Cyclobacteriaceae</taxon>
        <taxon>Echinicola</taxon>
    </lineage>
</organism>
<feature type="signal peptide" evidence="1">
    <location>
        <begin position="1"/>
        <end position="20"/>
    </location>
</feature>
<evidence type="ECO:0000313" key="2">
    <source>
        <dbReference type="EMBL" id="MBD8490686.1"/>
    </source>
</evidence>
<keyword evidence="1" id="KW-0732">Signal</keyword>
<dbReference type="EMBL" id="JACYTQ010000007">
    <property type="protein sequence ID" value="MBD8490686.1"/>
    <property type="molecule type" value="Genomic_DNA"/>
</dbReference>
<feature type="chain" id="PRO_5046581147" evidence="1">
    <location>
        <begin position="21"/>
        <end position="238"/>
    </location>
</feature>
<keyword evidence="3" id="KW-1185">Reference proteome</keyword>
<accession>A0ABR9AQP2</accession>
<protein>
    <submittedName>
        <fullName evidence="2">DUF4198 domain-containing protein</fullName>
    </submittedName>
</protein>
<dbReference type="SUPFAM" id="SSF49478">
    <property type="entry name" value="Cna protein B-type domain"/>
    <property type="match status" value="1"/>
</dbReference>
<proteinExistence type="predicted"/>
<dbReference type="InterPro" id="IPR019613">
    <property type="entry name" value="DUF4198"/>
</dbReference>
<sequence length="238" mass="26630">MKMKFSLLLALALFVNLGCAMGHALWIETEVVGKKGQQQEVKIFYGEYAEGVIEKVGDWYSDVKDFELWLIDPAGNKTALKTTEGEDHFTAYFTPEMDGVYRLQIGHSAKDLGGDYIYQFNTASQVWVGKGRPTVKEETATDLALILTAPKEKSLKTPLEFKVLFKGEPQEGVSVSVVSPTGWAKTYETDEEGNVTVETPWKGQYIIEATDTEETSGEHYGVAYNFIWRCATQSIIKE</sequence>
<evidence type="ECO:0000313" key="3">
    <source>
        <dbReference type="Proteomes" id="UP000647133"/>
    </source>
</evidence>